<name>A0A6A0AHF2_HAELA</name>
<reference evidence="2 3" key="1">
    <citation type="submission" date="2020-02" db="EMBL/GenBank/DDBJ databases">
        <title>Draft genome sequence of Haematococcus lacustris strain NIES-144.</title>
        <authorList>
            <person name="Morimoto D."/>
            <person name="Nakagawa S."/>
            <person name="Yoshida T."/>
            <person name="Sawayama S."/>
        </authorList>
    </citation>
    <scope>NUCLEOTIDE SEQUENCE [LARGE SCALE GENOMIC DNA]</scope>
    <source>
        <strain evidence="2 3">NIES-144</strain>
    </source>
</reference>
<proteinExistence type="predicted"/>
<dbReference type="AlphaFoldDB" id="A0A6A0AHF2"/>
<feature type="compositionally biased region" description="Polar residues" evidence="1">
    <location>
        <begin position="61"/>
        <end position="81"/>
    </location>
</feature>
<dbReference type="EMBL" id="BLLF01006352">
    <property type="protein sequence ID" value="GFH32176.1"/>
    <property type="molecule type" value="Genomic_DNA"/>
</dbReference>
<sequence>MLQALECLLLEEEMTEVCTKHYDCTKLLVTFLSAAGIGPAEAGVLRWCCEPAARWCAGPGAQTSSCCNKHGASSVTSQSGA</sequence>
<evidence type="ECO:0000313" key="2">
    <source>
        <dbReference type="EMBL" id="GFH32176.1"/>
    </source>
</evidence>
<feature type="region of interest" description="Disordered" evidence="1">
    <location>
        <begin position="60"/>
        <end position="81"/>
    </location>
</feature>
<comment type="caution">
    <text evidence="2">The sequence shown here is derived from an EMBL/GenBank/DDBJ whole genome shotgun (WGS) entry which is preliminary data.</text>
</comment>
<dbReference type="Proteomes" id="UP000485058">
    <property type="component" value="Unassembled WGS sequence"/>
</dbReference>
<keyword evidence="3" id="KW-1185">Reference proteome</keyword>
<organism evidence="2 3">
    <name type="scientific">Haematococcus lacustris</name>
    <name type="common">Green alga</name>
    <name type="synonym">Haematococcus pluvialis</name>
    <dbReference type="NCBI Taxonomy" id="44745"/>
    <lineage>
        <taxon>Eukaryota</taxon>
        <taxon>Viridiplantae</taxon>
        <taxon>Chlorophyta</taxon>
        <taxon>core chlorophytes</taxon>
        <taxon>Chlorophyceae</taxon>
        <taxon>CS clade</taxon>
        <taxon>Chlamydomonadales</taxon>
        <taxon>Haematococcaceae</taxon>
        <taxon>Haematococcus</taxon>
    </lineage>
</organism>
<gene>
    <name evidence="2" type="ORF">HaLaN_31353</name>
</gene>
<accession>A0A6A0AHF2</accession>
<evidence type="ECO:0000313" key="3">
    <source>
        <dbReference type="Proteomes" id="UP000485058"/>
    </source>
</evidence>
<protein>
    <submittedName>
        <fullName evidence="2">Uncharacterized protein</fullName>
    </submittedName>
</protein>
<evidence type="ECO:0000256" key="1">
    <source>
        <dbReference type="SAM" id="MobiDB-lite"/>
    </source>
</evidence>